<gene>
    <name evidence="5" type="ORF">AMON00008_LOCUS27866</name>
</gene>
<name>A0A7S4QZB5_9DINO</name>
<dbReference type="SMART" id="SM00028">
    <property type="entry name" value="TPR"/>
    <property type="match status" value="6"/>
</dbReference>
<feature type="compositionally biased region" description="Basic and acidic residues" evidence="3">
    <location>
        <begin position="1"/>
        <end position="11"/>
    </location>
</feature>
<dbReference type="InterPro" id="IPR020806">
    <property type="entry name" value="PKS_PP-bd"/>
</dbReference>
<feature type="domain" description="Carrier" evidence="4">
    <location>
        <begin position="780"/>
        <end position="855"/>
    </location>
</feature>
<organism evidence="5">
    <name type="scientific">Alexandrium monilatum</name>
    <dbReference type="NCBI Taxonomy" id="311494"/>
    <lineage>
        <taxon>Eukaryota</taxon>
        <taxon>Sar</taxon>
        <taxon>Alveolata</taxon>
        <taxon>Dinophyceae</taxon>
        <taxon>Gonyaulacales</taxon>
        <taxon>Pyrocystaceae</taxon>
        <taxon>Alexandrium</taxon>
    </lineage>
</organism>
<evidence type="ECO:0000256" key="1">
    <source>
        <dbReference type="ARBA" id="ARBA00022450"/>
    </source>
</evidence>
<dbReference type="EMBL" id="HBNR01040207">
    <property type="protein sequence ID" value="CAE4598535.1"/>
    <property type="molecule type" value="Transcribed_RNA"/>
</dbReference>
<dbReference type="InterPro" id="IPR036736">
    <property type="entry name" value="ACP-like_sf"/>
</dbReference>
<sequence>MASRADLDMAQDKYLPTPDRRIPEDARIEDPLHNRCDDLAPGYSMLADDSSAEMKKREAAMLFTAAEGYLNDEDTSEGLKAAMEALPLFRELNDLNAVHDTLRVIINLHRLESGIAYDDAPTEAERIAREELPKFQQFDDKRGQAAMLLSLAECQCDRRRVKPSEYESAETLAQDSLAFFREVGDTKMTATALLELAHICVGKKEPDEVYESSKEACDLFKQIGDKKGEARALHGIAVSYVLKRQFSDAIPRMKDVLAMFRDMGVKKFEAFELCLLAEAHLEEEKPLKALPLARQALTIFREIRYGKGWEAASLLAVTHSLVESKKARQAAQVAEDGLKRLKAQGDQRQIAFGYFILIDAQVAAEMVDEALESAESCMDVVKDLGDRRLEVDTLHMTMWCYHEKKDWPKALEQMDECLSLVQELDDEDAEAACMRNISYLQHRKDSHQTGAEKGEEARSIYEKVEDKSGEAGALMIVSGCVLCQGDADEAIEKALQAQDLFKEAKDPLGEANACAMLADLYLDTETQYDSALESAQKAVDLMREFASPKNELRFLRVLAGVYEKGQDYEAAEEAMSSAKKIAVGMQDMKAECQCLLQLVQIYMAMNGEGSVFEGNKLTPAMEKAMKSSSEAVNLSPKTHDRDLLASTRYNRALLLSAAGRLEDAKRLAEEAMRFYVKSEDASGEAKCLILQGNVVDGMHQTEEGKALIYKGMELAQSIGDDATYADGQTLLDKMEARDRIPIAVAPVQEMIYQQGGAAPAAGGEGGEVVSAAKAAPKGLDPTMVRNKLMVMVKDVMASDDELEVDSPFMEAGMDSLSSVSLMSQVAKEFQMSLSPSLVFDFPTVRALQDHLIEESKSMADAY</sequence>
<dbReference type="Gene3D" id="1.25.40.10">
    <property type="entry name" value="Tetratricopeptide repeat domain"/>
    <property type="match status" value="3"/>
</dbReference>
<dbReference type="InterPro" id="IPR011990">
    <property type="entry name" value="TPR-like_helical_dom_sf"/>
</dbReference>
<dbReference type="Pfam" id="PF00550">
    <property type="entry name" value="PP-binding"/>
    <property type="match status" value="1"/>
</dbReference>
<evidence type="ECO:0000259" key="4">
    <source>
        <dbReference type="PROSITE" id="PS50075"/>
    </source>
</evidence>
<evidence type="ECO:0000313" key="5">
    <source>
        <dbReference type="EMBL" id="CAE4598535.1"/>
    </source>
</evidence>
<reference evidence="5" key="1">
    <citation type="submission" date="2021-01" db="EMBL/GenBank/DDBJ databases">
        <authorList>
            <person name="Corre E."/>
            <person name="Pelletier E."/>
            <person name="Niang G."/>
            <person name="Scheremetjew M."/>
            <person name="Finn R."/>
            <person name="Kale V."/>
            <person name="Holt S."/>
            <person name="Cochrane G."/>
            <person name="Meng A."/>
            <person name="Brown T."/>
            <person name="Cohen L."/>
        </authorList>
    </citation>
    <scope>NUCLEOTIDE SEQUENCE</scope>
    <source>
        <strain evidence="5">CCMP3105</strain>
    </source>
</reference>
<keyword evidence="2" id="KW-0597">Phosphoprotein</keyword>
<dbReference type="AlphaFoldDB" id="A0A7S4QZB5"/>
<dbReference type="PANTHER" id="PTHR10098">
    <property type="entry name" value="RAPSYN-RELATED"/>
    <property type="match status" value="1"/>
</dbReference>
<dbReference type="SUPFAM" id="SSF48452">
    <property type="entry name" value="TPR-like"/>
    <property type="match status" value="4"/>
</dbReference>
<dbReference type="InterPro" id="IPR019734">
    <property type="entry name" value="TPR_rpt"/>
</dbReference>
<dbReference type="PANTHER" id="PTHR10098:SF108">
    <property type="entry name" value="TETRATRICOPEPTIDE REPEAT PROTEIN 28"/>
    <property type="match status" value="1"/>
</dbReference>
<dbReference type="SMART" id="SM00823">
    <property type="entry name" value="PKS_PP"/>
    <property type="match status" value="1"/>
</dbReference>
<evidence type="ECO:0000256" key="2">
    <source>
        <dbReference type="ARBA" id="ARBA00022553"/>
    </source>
</evidence>
<evidence type="ECO:0000256" key="3">
    <source>
        <dbReference type="SAM" id="MobiDB-lite"/>
    </source>
</evidence>
<feature type="region of interest" description="Disordered" evidence="3">
    <location>
        <begin position="1"/>
        <end position="21"/>
    </location>
</feature>
<proteinExistence type="predicted"/>
<protein>
    <recommendedName>
        <fullName evidence="4">Carrier domain-containing protein</fullName>
    </recommendedName>
</protein>
<dbReference type="PROSITE" id="PS50075">
    <property type="entry name" value="CARRIER"/>
    <property type="match status" value="1"/>
</dbReference>
<dbReference type="InterPro" id="IPR009081">
    <property type="entry name" value="PP-bd_ACP"/>
</dbReference>
<dbReference type="Gene3D" id="1.10.1200.10">
    <property type="entry name" value="ACP-like"/>
    <property type="match status" value="1"/>
</dbReference>
<accession>A0A7S4QZB5</accession>
<keyword evidence="1" id="KW-0596">Phosphopantetheine</keyword>
<dbReference type="GO" id="GO:0031177">
    <property type="term" value="F:phosphopantetheine binding"/>
    <property type="evidence" value="ECO:0007669"/>
    <property type="project" value="InterPro"/>
</dbReference>
<dbReference type="SMART" id="SM01294">
    <property type="entry name" value="PKS_PP_betabranch"/>
    <property type="match status" value="1"/>
</dbReference>
<dbReference type="SUPFAM" id="SSF47336">
    <property type="entry name" value="ACP-like"/>
    <property type="match status" value="1"/>
</dbReference>